<evidence type="ECO:0000313" key="2">
    <source>
        <dbReference type="Proteomes" id="UP000198337"/>
    </source>
</evidence>
<evidence type="ECO:0000313" key="1">
    <source>
        <dbReference type="EMBL" id="SNR80672.1"/>
    </source>
</evidence>
<proteinExistence type="predicted"/>
<keyword evidence="2" id="KW-1185">Reference proteome</keyword>
<dbReference type="RefSeq" id="WP_089263238.1">
    <property type="nucleotide sequence ID" value="NZ_FZNV01000011.1"/>
</dbReference>
<protein>
    <submittedName>
        <fullName evidence="1">Uncharacterized protein</fullName>
    </submittedName>
</protein>
<sequence>MVKLSLEDKFKKVENNLIGLWRFKRINENTKWCATFEFKGFYYDVEGYSTPHKTLNAVYKRLEELDKNY</sequence>
<reference evidence="1 2" key="1">
    <citation type="submission" date="2017-06" db="EMBL/GenBank/DDBJ databases">
        <authorList>
            <person name="Varghese N."/>
            <person name="Submissions S."/>
        </authorList>
    </citation>
    <scope>NUCLEOTIDE SEQUENCE [LARGE SCALE GENOMIC DNA]</scope>
    <source>
        <strain evidence="1 2">DSM 19840</strain>
    </source>
</reference>
<gene>
    <name evidence="1" type="ORF">SAMN04488009_0169</name>
</gene>
<accession>A0ABY1SM96</accession>
<dbReference type="Proteomes" id="UP000198337">
    <property type="component" value="Unassembled WGS sequence"/>
</dbReference>
<comment type="caution">
    <text evidence="1">The sequence shown here is derived from an EMBL/GenBank/DDBJ whole genome shotgun (WGS) entry which is preliminary data.</text>
</comment>
<organism evidence="1 2">
    <name type="scientific">Maribacter sedimenticola</name>
    <dbReference type="NCBI Taxonomy" id="228956"/>
    <lineage>
        <taxon>Bacteria</taxon>
        <taxon>Pseudomonadati</taxon>
        <taxon>Bacteroidota</taxon>
        <taxon>Flavobacteriia</taxon>
        <taxon>Flavobacteriales</taxon>
        <taxon>Flavobacteriaceae</taxon>
        <taxon>Maribacter</taxon>
    </lineage>
</organism>
<name>A0ABY1SM96_9FLAO</name>
<dbReference type="EMBL" id="FZNV01000011">
    <property type="protein sequence ID" value="SNR80672.1"/>
    <property type="molecule type" value="Genomic_DNA"/>
</dbReference>